<dbReference type="PANTHER" id="PTHR36124">
    <property type="match status" value="1"/>
</dbReference>
<dbReference type="EMBL" id="JAAAIM010000809">
    <property type="protein sequence ID" value="KAG0284140.1"/>
    <property type="molecule type" value="Genomic_DNA"/>
</dbReference>
<organism evidence="1 2">
    <name type="scientific">Linnemannia gamsii</name>
    <dbReference type="NCBI Taxonomy" id="64522"/>
    <lineage>
        <taxon>Eukaryota</taxon>
        <taxon>Fungi</taxon>
        <taxon>Fungi incertae sedis</taxon>
        <taxon>Mucoromycota</taxon>
        <taxon>Mortierellomycotina</taxon>
        <taxon>Mortierellomycetes</taxon>
        <taxon>Mortierellales</taxon>
        <taxon>Mortierellaceae</taxon>
        <taxon>Linnemannia</taxon>
    </lineage>
</organism>
<comment type="caution">
    <text evidence="1">The sequence shown here is derived from an EMBL/GenBank/DDBJ whole genome shotgun (WGS) entry which is preliminary data.</text>
</comment>
<proteinExistence type="predicted"/>
<evidence type="ECO:0000313" key="1">
    <source>
        <dbReference type="EMBL" id="KAG0284140.1"/>
    </source>
</evidence>
<name>A0ABQ7JT58_9FUNG</name>
<accession>A0ABQ7JT58</accession>
<protein>
    <submittedName>
        <fullName evidence="1">Uncharacterized protein</fullName>
    </submittedName>
</protein>
<dbReference type="PANTHER" id="PTHR36124:SF1">
    <property type="entry name" value="ER-BOUND OXYGENASE MPAB_MPAB'_RUBBER OXYGENASE CATALYTIC DOMAIN-CONTAINING PROTEIN"/>
    <property type="match status" value="1"/>
</dbReference>
<dbReference type="InterPro" id="IPR046366">
    <property type="entry name" value="MPAB"/>
</dbReference>
<sequence length="151" mass="16747">AYDDQYTEYSPTNIIIADATITLLLNQAPKFMHHFGRKFIASLLTPRLRKAFGMPNPPAGLTTIMETALKARGFSVRYFMLPSRIPKIRTGLRANKDGKYVPAFHTYGVVYGDGYRVEDLGPEKFVGKCPISFHPSGITPASQYSSSLDGL</sequence>
<gene>
    <name evidence="1" type="ORF">BGZ96_011481</name>
</gene>
<keyword evidence="2" id="KW-1185">Reference proteome</keyword>
<evidence type="ECO:0000313" key="2">
    <source>
        <dbReference type="Proteomes" id="UP001194696"/>
    </source>
</evidence>
<reference evidence="1 2" key="1">
    <citation type="journal article" date="2020" name="Fungal Divers.">
        <title>Resolving the Mortierellaceae phylogeny through synthesis of multi-gene phylogenetics and phylogenomics.</title>
        <authorList>
            <person name="Vandepol N."/>
            <person name="Liber J."/>
            <person name="Desiro A."/>
            <person name="Na H."/>
            <person name="Kennedy M."/>
            <person name="Barry K."/>
            <person name="Grigoriev I.V."/>
            <person name="Miller A.N."/>
            <person name="O'Donnell K."/>
            <person name="Stajich J.E."/>
            <person name="Bonito G."/>
        </authorList>
    </citation>
    <scope>NUCLEOTIDE SEQUENCE [LARGE SCALE GENOMIC DNA]</scope>
    <source>
        <strain evidence="1 2">AD045</strain>
    </source>
</reference>
<feature type="non-terminal residue" evidence="1">
    <location>
        <position position="1"/>
    </location>
</feature>
<dbReference type="Proteomes" id="UP001194696">
    <property type="component" value="Unassembled WGS sequence"/>
</dbReference>